<evidence type="ECO:0000256" key="2">
    <source>
        <dbReference type="ARBA" id="ARBA00022840"/>
    </source>
</evidence>
<dbReference type="PANTHER" id="PTHR30473:SF2">
    <property type="entry name" value="PIN DOMAIN-CONTAINING PROTEIN"/>
    <property type="match status" value="1"/>
</dbReference>
<dbReference type="SUPFAM" id="SSF52540">
    <property type="entry name" value="P-loop containing nucleoside triphosphate hydrolases"/>
    <property type="match status" value="1"/>
</dbReference>
<dbReference type="Proteomes" id="UP001168575">
    <property type="component" value="Unassembled WGS sequence"/>
</dbReference>
<dbReference type="InterPro" id="IPR051451">
    <property type="entry name" value="PhoH2-like"/>
</dbReference>
<feature type="domain" description="PhoH-like protein" evidence="3">
    <location>
        <begin position="60"/>
        <end position="258"/>
    </location>
</feature>
<dbReference type="EMBL" id="JAUMVS010000258">
    <property type="protein sequence ID" value="MDO4842674.1"/>
    <property type="molecule type" value="Genomic_DNA"/>
</dbReference>
<dbReference type="Gene3D" id="3.40.50.300">
    <property type="entry name" value="P-loop containing nucleotide triphosphate hydrolases"/>
    <property type="match status" value="1"/>
</dbReference>
<proteinExistence type="predicted"/>
<name>A0AA43RJN6_9ACTN</name>
<evidence type="ECO:0000259" key="3">
    <source>
        <dbReference type="Pfam" id="PF02562"/>
    </source>
</evidence>
<reference evidence="4" key="1">
    <citation type="submission" date="2023-07" db="EMBL/GenBank/DDBJ databases">
        <title>Between Cages and Wild: Unraveling the Impact of Captivity on Animal Microbiomes and Antimicrobial Resistance.</title>
        <authorList>
            <person name="Schmartz G.P."/>
            <person name="Rehner J."/>
            <person name="Schuff M.J."/>
            <person name="Becker S.L."/>
            <person name="Kravczyk M."/>
            <person name="Gurevich A."/>
            <person name="Francke R."/>
            <person name="Mueller R."/>
            <person name="Keller V."/>
            <person name="Keller A."/>
        </authorList>
    </citation>
    <scope>NUCLEOTIDE SEQUENCE</scope>
    <source>
        <strain evidence="4">S12M_St_49</strain>
    </source>
</reference>
<gene>
    <name evidence="4" type="ORF">Q3982_08380</name>
</gene>
<feature type="non-terminal residue" evidence="4">
    <location>
        <position position="1"/>
    </location>
</feature>
<dbReference type="InterPro" id="IPR027417">
    <property type="entry name" value="P-loop_NTPase"/>
</dbReference>
<keyword evidence="2" id="KW-0067">ATP-binding</keyword>
<dbReference type="GO" id="GO:0005829">
    <property type="term" value="C:cytosol"/>
    <property type="evidence" value="ECO:0007669"/>
    <property type="project" value="TreeGrafter"/>
</dbReference>
<organism evidence="4 5">
    <name type="scientific">Phoenicibacter congonensis</name>
    <dbReference type="NCBI Taxonomy" id="1944646"/>
    <lineage>
        <taxon>Bacteria</taxon>
        <taxon>Bacillati</taxon>
        <taxon>Actinomycetota</taxon>
        <taxon>Coriobacteriia</taxon>
        <taxon>Eggerthellales</taxon>
        <taxon>Eggerthellaceae</taxon>
        <taxon>Phoenicibacter</taxon>
    </lineage>
</organism>
<dbReference type="AlphaFoldDB" id="A0AA43RJN6"/>
<dbReference type="Pfam" id="PF02562">
    <property type="entry name" value="PhoH"/>
    <property type="match status" value="1"/>
</dbReference>
<dbReference type="PANTHER" id="PTHR30473">
    <property type="entry name" value="PROTEIN PHOH"/>
    <property type="match status" value="1"/>
</dbReference>
<dbReference type="GO" id="GO:0005524">
    <property type="term" value="F:ATP binding"/>
    <property type="evidence" value="ECO:0007669"/>
    <property type="project" value="UniProtKB-KW"/>
</dbReference>
<dbReference type="InterPro" id="IPR003714">
    <property type="entry name" value="PhoH"/>
</dbReference>
<sequence>SEYATFLNQLDDNRFGCLTNEYLICYADMDMEMRECFRWTGEEFVPVYNKQLRSVSMGDKIKPKDEFQRCAIDSLMNNTVTFISGKTGSGKTLLALTAAMHLVDTYKYDRVVIASNPVAVRGVQALGYLPGTVNDKLLSGALGNILTSKFGDRMQVEMLIQQGKIRLLDLAACRGSEIKDNEILFLTEFENVTVDMAKIILSRVSSGAKVFVDGDFVSQTDSHLFTGSNNGMKRCIQAFKGDPLFGYVDLPNIWRSRIAELTEKL</sequence>
<keyword evidence="1" id="KW-0547">Nucleotide-binding</keyword>
<evidence type="ECO:0000256" key="1">
    <source>
        <dbReference type="ARBA" id="ARBA00022741"/>
    </source>
</evidence>
<keyword evidence="5" id="KW-1185">Reference proteome</keyword>
<accession>A0AA43RJN6</accession>
<protein>
    <submittedName>
        <fullName evidence="4">PhoH family protein</fullName>
    </submittedName>
</protein>
<comment type="caution">
    <text evidence="4">The sequence shown here is derived from an EMBL/GenBank/DDBJ whole genome shotgun (WGS) entry which is preliminary data.</text>
</comment>
<evidence type="ECO:0000313" key="4">
    <source>
        <dbReference type="EMBL" id="MDO4842674.1"/>
    </source>
</evidence>
<evidence type="ECO:0000313" key="5">
    <source>
        <dbReference type="Proteomes" id="UP001168575"/>
    </source>
</evidence>